<name>A0A840BNG7_9RHOO</name>
<dbReference type="SUPFAM" id="SSF46689">
    <property type="entry name" value="Homeodomain-like"/>
    <property type="match status" value="2"/>
</dbReference>
<comment type="caution">
    <text evidence="8">The sequence shown here is derived from an EMBL/GenBank/DDBJ whole genome shotgun (WGS) entry which is preliminary data.</text>
</comment>
<dbReference type="GO" id="GO:0043565">
    <property type="term" value="F:sequence-specific DNA binding"/>
    <property type="evidence" value="ECO:0007669"/>
    <property type="project" value="InterPro"/>
</dbReference>
<evidence type="ECO:0000256" key="5">
    <source>
        <dbReference type="ARBA" id="ARBA00023163"/>
    </source>
</evidence>
<dbReference type="GO" id="GO:0003700">
    <property type="term" value="F:DNA-binding transcription factor activity"/>
    <property type="evidence" value="ECO:0007669"/>
    <property type="project" value="InterPro"/>
</dbReference>
<gene>
    <name evidence="8" type="ORF">GGR36_002434</name>
</gene>
<dbReference type="PROSITE" id="PS00041">
    <property type="entry name" value="HTH_ARAC_FAMILY_1"/>
    <property type="match status" value="1"/>
</dbReference>
<evidence type="ECO:0000256" key="6">
    <source>
        <dbReference type="SAM" id="MobiDB-lite"/>
    </source>
</evidence>
<dbReference type="SMART" id="SM00342">
    <property type="entry name" value="HTH_ARAC"/>
    <property type="match status" value="1"/>
</dbReference>
<dbReference type="Pfam" id="PF02311">
    <property type="entry name" value="AraC_binding"/>
    <property type="match status" value="1"/>
</dbReference>
<reference evidence="8 9" key="1">
    <citation type="submission" date="2020-08" db="EMBL/GenBank/DDBJ databases">
        <title>Genomic Encyclopedia of Type Strains, Phase IV (KMG-IV): sequencing the most valuable type-strain genomes for metagenomic binning, comparative biology and taxonomic classification.</title>
        <authorList>
            <person name="Goeker M."/>
        </authorList>
    </citation>
    <scope>NUCLEOTIDE SEQUENCE [LARGE SCALE GENOMIC DNA]</scope>
    <source>
        <strain evidence="8 9">DSM 106739</strain>
    </source>
</reference>
<dbReference type="AlphaFoldDB" id="A0A840BNG7"/>
<dbReference type="PANTHER" id="PTHR46796">
    <property type="entry name" value="HTH-TYPE TRANSCRIPTIONAL ACTIVATOR RHAS-RELATED"/>
    <property type="match status" value="1"/>
</dbReference>
<keyword evidence="1" id="KW-0963">Cytoplasm</keyword>
<organism evidence="8 9">
    <name type="scientific">Niveibacterium umoris</name>
    <dbReference type="NCBI Taxonomy" id="1193620"/>
    <lineage>
        <taxon>Bacteria</taxon>
        <taxon>Pseudomonadati</taxon>
        <taxon>Pseudomonadota</taxon>
        <taxon>Betaproteobacteria</taxon>
        <taxon>Rhodocyclales</taxon>
        <taxon>Rhodocyclaceae</taxon>
        <taxon>Niveibacterium</taxon>
    </lineage>
</organism>
<evidence type="ECO:0000259" key="7">
    <source>
        <dbReference type="PROSITE" id="PS01124"/>
    </source>
</evidence>
<keyword evidence="4" id="KW-0010">Activator</keyword>
<dbReference type="SUPFAM" id="SSF51215">
    <property type="entry name" value="Regulatory protein AraC"/>
    <property type="match status" value="1"/>
</dbReference>
<evidence type="ECO:0000313" key="9">
    <source>
        <dbReference type="Proteomes" id="UP000561045"/>
    </source>
</evidence>
<evidence type="ECO:0000256" key="2">
    <source>
        <dbReference type="ARBA" id="ARBA00023015"/>
    </source>
</evidence>
<dbReference type="PROSITE" id="PS01124">
    <property type="entry name" value="HTH_ARAC_FAMILY_2"/>
    <property type="match status" value="1"/>
</dbReference>
<evidence type="ECO:0000313" key="8">
    <source>
        <dbReference type="EMBL" id="MBB4013088.1"/>
    </source>
</evidence>
<feature type="domain" description="HTH araC/xylS-type" evidence="7">
    <location>
        <begin position="202"/>
        <end position="300"/>
    </location>
</feature>
<keyword evidence="3" id="KW-0238">DNA-binding</keyword>
<feature type="compositionally biased region" description="Polar residues" evidence="6">
    <location>
        <begin position="1"/>
        <end position="15"/>
    </location>
</feature>
<dbReference type="InterPro" id="IPR050204">
    <property type="entry name" value="AraC_XylS_family_regulators"/>
</dbReference>
<dbReference type="Proteomes" id="UP000561045">
    <property type="component" value="Unassembled WGS sequence"/>
</dbReference>
<dbReference type="Pfam" id="PF12833">
    <property type="entry name" value="HTH_18"/>
    <property type="match status" value="1"/>
</dbReference>
<dbReference type="InterPro" id="IPR018062">
    <property type="entry name" value="HTH_AraC-typ_CS"/>
</dbReference>
<sequence length="331" mass="37796">MRETIPSHSSVSGDPTPNFGDHGGKQLNPLLPGYSFNLYLVAGVTPIIENGPLDFFIDRPNGMKGFIINMTVKGEGKVVDGDESFICRTGDLLLFSPETPHFYGRAPGSPDWYHRWVYFRPRGYWANWLKWPHPTRRVGRLRLGSPELIAEFDELFLQIDRTHRGERRTSEELAINLLERLLIRAYEERPENLPKPIDSRVQSACQFIAKNLADDLGLDAIARHVCLSPSRLAHLFREQMGMNIVRWREDQRVLLAKHLLQSTRTPVSRVSEIVGYEDQLYFSRVFRKRVGISPSGYRKSCDSEPHPLVDPKLMAPLASFAFEVLQKGSRG</sequence>
<proteinExistence type="predicted"/>
<keyword evidence="9" id="KW-1185">Reference proteome</keyword>
<dbReference type="EMBL" id="JACIET010000002">
    <property type="protein sequence ID" value="MBB4013088.1"/>
    <property type="molecule type" value="Genomic_DNA"/>
</dbReference>
<dbReference type="InterPro" id="IPR003313">
    <property type="entry name" value="AraC-bd"/>
</dbReference>
<dbReference type="Gene3D" id="1.10.10.60">
    <property type="entry name" value="Homeodomain-like"/>
    <property type="match status" value="2"/>
</dbReference>
<keyword evidence="2" id="KW-0805">Transcription regulation</keyword>
<dbReference type="InterPro" id="IPR020449">
    <property type="entry name" value="Tscrpt_reg_AraC-type_HTH"/>
</dbReference>
<accession>A0A840BNG7</accession>
<evidence type="ECO:0000256" key="3">
    <source>
        <dbReference type="ARBA" id="ARBA00023125"/>
    </source>
</evidence>
<dbReference type="InterPro" id="IPR037923">
    <property type="entry name" value="HTH-like"/>
</dbReference>
<protein>
    <submittedName>
        <fullName evidence="8">AraC family transcriptional regulator of arabinose operon</fullName>
    </submittedName>
</protein>
<dbReference type="PRINTS" id="PR00032">
    <property type="entry name" value="HTHARAC"/>
</dbReference>
<dbReference type="NCBIfam" id="NF007860">
    <property type="entry name" value="PRK10572.1"/>
    <property type="match status" value="1"/>
</dbReference>
<dbReference type="Gene3D" id="2.60.120.280">
    <property type="entry name" value="Regulatory protein AraC"/>
    <property type="match status" value="1"/>
</dbReference>
<dbReference type="InterPro" id="IPR009057">
    <property type="entry name" value="Homeodomain-like_sf"/>
</dbReference>
<feature type="region of interest" description="Disordered" evidence="6">
    <location>
        <begin position="1"/>
        <end position="23"/>
    </location>
</feature>
<evidence type="ECO:0000256" key="1">
    <source>
        <dbReference type="ARBA" id="ARBA00022490"/>
    </source>
</evidence>
<evidence type="ECO:0000256" key="4">
    <source>
        <dbReference type="ARBA" id="ARBA00023159"/>
    </source>
</evidence>
<dbReference type="PANTHER" id="PTHR46796:SF13">
    <property type="entry name" value="HTH-TYPE TRANSCRIPTIONAL ACTIVATOR RHAS"/>
    <property type="match status" value="1"/>
</dbReference>
<dbReference type="InterPro" id="IPR018060">
    <property type="entry name" value="HTH_AraC"/>
</dbReference>
<keyword evidence="5" id="KW-0804">Transcription</keyword>
<dbReference type="RefSeq" id="WP_183635005.1">
    <property type="nucleotide sequence ID" value="NZ_BAABLE010000005.1"/>
</dbReference>